<keyword evidence="1" id="KW-0732">Signal</keyword>
<name>A0A8T2VJV9_CERRI</name>
<proteinExistence type="predicted"/>
<keyword evidence="3" id="KW-1185">Reference proteome</keyword>
<evidence type="ECO:0000313" key="2">
    <source>
        <dbReference type="EMBL" id="KAH7446066.1"/>
    </source>
</evidence>
<gene>
    <name evidence="2" type="ORF">KP509_01G037100</name>
</gene>
<feature type="chain" id="PRO_5035851398" evidence="1">
    <location>
        <begin position="24"/>
        <end position="55"/>
    </location>
</feature>
<protein>
    <submittedName>
        <fullName evidence="2">Uncharacterized protein</fullName>
    </submittedName>
</protein>
<evidence type="ECO:0000256" key="1">
    <source>
        <dbReference type="SAM" id="SignalP"/>
    </source>
</evidence>
<comment type="caution">
    <text evidence="2">The sequence shown here is derived from an EMBL/GenBank/DDBJ whole genome shotgun (WGS) entry which is preliminary data.</text>
</comment>
<organism evidence="2 3">
    <name type="scientific">Ceratopteris richardii</name>
    <name type="common">Triangle waterfern</name>
    <dbReference type="NCBI Taxonomy" id="49495"/>
    <lineage>
        <taxon>Eukaryota</taxon>
        <taxon>Viridiplantae</taxon>
        <taxon>Streptophyta</taxon>
        <taxon>Embryophyta</taxon>
        <taxon>Tracheophyta</taxon>
        <taxon>Polypodiopsida</taxon>
        <taxon>Polypodiidae</taxon>
        <taxon>Polypodiales</taxon>
        <taxon>Pteridineae</taxon>
        <taxon>Pteridaceae</taxon>
        <taxon>Parkerioideae</taxon>
        <taxon>Ceratopteris</taxon>
    </lineage>
</organism>
<sequence length="55" mass="5975">MSAERKISLTSGAALTLALLLLATENCMHELLLERALCSTPSTNLATKEIMSKKR</sequence>
<accession>A0A8T2VJV9</accession>
<dbReference type="AlphaFoldDB" id="A0A8T2VJV9"/>
<feature type="signal peptide" evidence="1">
    <location>
        <begin position="1"/>
        <end position="23"/>
    </location>
</feature>
<dbReference type="EMBL" id="CM035406">
    <property type="protein sequence ID" value="KAH7446066.1"/>
    <property type="molecule type" value="Genomic_DNA"/>
</dbReference>
<dbReference type="Proteomes" id="UP000825935">
    <property type="component" value="Chromosome 1"/>
</dbReference>
<reference evidence="2" key="1">
    <citation type="submission" date="2021-08" db="EMBL/GenBank/DDBJ databases">
        <title>WGS assembly of Ceratopteris richardii.</title>
        <authorList>
            <person name="Marchant D.B."/>
            <person name="Chen G."/>
            <person name="Jenkins J."/>
            <person name="Shu S."/>
            <person name="Leebens-Mack J."/>
            <person name="Grimwood J."/>
            <person name="Schmutz J."/>
            <person name="Soltis P."/>
            <person name="Soltis D."/>
            <person name="Chen Z.-H."/>
        </authorList>
    </citation>
    <scope>NUCLEOTIDE SEQUENCE</scope>
    <source>
        <strain evidence="2">Whitten #5841</strain>
        <tissue evidence="2">Leaf</tissue>
    </source>
</reference>
<evidence type="ECO:0000313" key="3">
    <source>
        <dbReference type="Proteomes" id="UP000825935"/>
    </source>
</evidence>